<evidence type="ECO:0000259" key="6">
    <source>
        <dbReference type="PROSITE" id="PS51935"/>
    </source>
</evidence>
<reference evidence="7" key="1">
    <citation type="submission" date="2021-04" db="EMBL/GenBank/DDBJ databases">
        <title>Genome based classification of Actinospica acidithermotolerans sp. nov., an actinobacterium isolated from an Indonesian hot spring.</title>
        <authorList>
            <person name="Kusuma A.B."/>
            <person name="Putra K.E."/>
            <person name="Nafisah S."/>
            <person name="Loh J."/>
            <person name="Nouioui I."/>
            <person name="Goodfellow M."/>
        </authorList>
    </citation>
    <scope>NUCLEOTIDE SEQUENCE</scope>
    <source>
        <strain evidence="7">CSCA 57</strain>
    </source>
</reference>
<keyword evidence="8" id="KW-1185">Reference proteome</keyword>
<gene>
    <name evidence="7" type="ORF">KDL01_18670</name>
</gene>
<feature type="compositionally biased region" description="Basic residues" evidence="5">
    <location>
        <begin position="19"/>
        <end position="35"/>
    </location>
</feature>
<dbReference type="InterPro" id="IPR051794">
    <property type="entry name" value="PG_Endopeptidase_C40"/>
</dbReference>
<evidence type="ECO:0000256" key="2">
    <source>
        <dbReference type="ARBA" id="ARBA00022670"/>
    </source>
</evidence>
<evidence type="ECO:0000256" key="4">
    <source>
        <dbReference type="ARBA" id="ARBA00022807"/>
    </source>
</evidence>
<sequence>MITAGAGVAGSSEASAGVRAHHHHARTARHHHHHHEAMVERRPARRPTIVLQPPPSSTSTRGRIALDFAIRQIGKPYVYGGAGPDSYDCSGLTQRAWRAAGVRIPRTTWEQARFGAPVSLDRIQPGDLVIFYADASHVGLYAGDGKVVVAPHQGTYVTVQLMKWMPVHTVRRPG</sequence>
<evidence type="ECO:0000256" key="5">
    <source>
        <dbReference type="SAM" id="MobiDB-lite"/>
    </source>
</evidence>
<comment type="similarity">
    <text evidence="1">Belongs to the peptidase C40 family.</text>
</comment>
<comment type="caution">
    <text evidence="7">The sequence shown here is derived from an EMBL/GenBank/DDBJ whole genome shotgun (WGS) entry which is preliminary data.</text>
</comment>
<accession>A0A941INE1</accession>
<dbReference type="PROSITE" id="PS51935">
    <property type="entry name" value="NLPC_P60"/>
    <property type="match status" value="1"/>
</dbReference>
<dbReference type="InterPro" id="IPR038765">
    <property type="entry name" value="Papain-like_cys_pep_sf"/>
</dbReference>
<dbReference type="Gene3D" id="3.90.1720.10">
    <property type="entry name" value="endopeptidase domain like (from Nostoc punctiforme)"/>
    <property type="match status" value="1"/>
</dbReference>
<protein>
    <submittedName>
        <fullName evidence="7">C40 family peptidase</fullName>
    </submittedName>
</protein>
<keyword evidence="3" id="KW-0378">Hydrolase</keyword>
<evidence type="ECO:0000256" key="1">
    <source>
        <dbReference type="ARBA" id="ARBA00007074"/>
    </source>
</evidence>
<dbReference type="SUPFAM" id="SSF54001">
    <property type="entry name" value="Cysteine proteinases"/>
    <property type="match status" value="1"/>
</dbReference>
<dbReference type="PANTHER" id="PTHR47359:SF3">
    <property type="entry name" value="NLP_P60 DOMAIN-CONTAINING PROTEIN-RELATED"/>
    <property type="match status" value="1"/>
</dbReference>
<feature type="compositionally biased region" description="Low complexity" evidence="5">
    <location>
        <begin position="1"/>
        <end position="18"/>
    </location>
</feature>
<dbReference type="GO" id="GO:0008234">
    <property type="term" value="F:cysteine-type peptidase activity"/>
    <property type="evidence" value="ECO:0007669"/>
    <property type="project" value="UniProtKB-KW"/>
</dbReference>
<keyword evidence="2" id="KW-0645">Protease</keyword>
<dbReference type="GO" id="GO:0006508">
    <property type="term" value="P:proteolysis"/>
    <property type="evidence" value="ECO:0007669"/>
    <property type="project" value="UniProtKB-KW"/>
</dbReference>
<dbReference type="AlphaFoldDB" id="A0A941INE1"/>
<dbReference type="PANTHER" id="PTHR47359">
    <property type="entry name" value="PEPTIDOGLYCAN DL-ENDOPEPTIDASE CWLO"/>
    <property type="match status" value="1"/>
</dbReference>
<dbReference type="Pfam" id="PF00877">
    <property type="entry name" value="NLPC_P60"/>
    <property type="match status" value="1"/>
</dbReference>
<organism evidence="7 8">
    <name type="scientific">Actinospica durhamensis</name>
    <dbReference type="NCBI Taxonomy" id="1508375"/>
    <lineage>
        <taxon>Bacteria</taxon>
        <taxon>Bacillati</taxon>
        <taxon>Actinomycetota</taxon>
        <taxon>Actinomycetes</taxon>
        <taxon>Catenulisporales</taxon>
        <taxon>Actinospicaceae</taxon>
        <taxon>Actinospica</taxon>
    </lineage>
</organism>
<keyword evidence="4" id="KW-0788">Thiol protease</keyword>
<evidence type="ECO:0000313" key="8">
    <source>
        <dbReference type="Proteomes" id="UP000675781"/>
    </source>
</evidence>
<feature type="domain" description="NlpC/P60" evidence="6">
    <location>
        <begin position="59"/>
        <end position="174"/>
    </location>
</feature>
<feature type="region of interest" description="Disordered" evidence="5">
    <location>
        <begin position="1"/>
        <end position="61"/>
    </location>
</feature>
<evidence type="ECO:0000313" key="7">
    <source>
        <dbReference type="EMBL" id="MBR7835305.1"/>
    </source>
</evidence>
<dbReference type="EMBL" id="JAGSOG010000090">
    <property type="protein sequence ID" value="MBR7835305.1"/>
    <property type="molecule type" value="Genomic_DNA"/>
</dbReference>
<dbReference type="RefSeq" id="WP_212529798.1">
    <property type="nucleotide sequence ID" value="NZ_JAGSOG010000090.1"/>
</dbReference>
<dbReference type="Proteomes" id="UP000675781">
    <property type="component" value="Unassembled WGS sequence"/>
</dbReference>
<evidence type="ECO:0000256" key="3">
    <source>
        <dbReference type="ARBA" id="ARBA00022801"/>
    </source>
</evidence>
<dbReference type="InterPro" id="IPR000064">
    <property type="entry name" value="NLP_P60_dom"/>
</dbReference>
<proteinExistence type="inferred from homology"/>
<name>A0A941INE1_9ACTN</name>